<evidence type="ECO:0000313" key="3">
    <source>
        <dbReference type="Proteomes" id="UP000800235"/>
    </source>
</evidence>
<gene>
    <name evidence="2" type="ORF">EJ08DRAFT_579045</name>
</gene>
<dbReference type="InterPro" id="IPR053216">
    <property type="entry name" value="Appressorial_penetr-assoc"/>
</dbReference>
<evidence type="ECO:0000313" key="2">
    <source>
        <dbReference type="EMBL" id="KAF2436085.1"/>
    </source>
</evidence>
<evidence type="ECO:0000256" key="1">
    <source>
        <dbReference type="SAM" id="MobiDB-lite"/>
    </source>
</evidence>
<dbReference type="PANTHER" id="PTHR34587:SF2">
    <property type="entry name" value="G-PROTEIN COUPLED RECEPTORS FAMILY 1 PROFILE DOMAIN-CONTAINING PROTEIN"/>
    <property type="match status" value="1"/>
</dbReference>
<dbReference type="PANTHER" id="PTHR34587">
    <property type="entry name" value="VWFA DOMAIN-CONTAINING PROTEIN"/>
    <property type="match status" value="1"/>
</dbReference>
<feature type="compositionally biased region" description="Low complexity" evidence="1">
    <location>
        <begin position="32"/>
        <end position="45"/>
    </location>
</feature>
<organism evidence="2 3">
    <name type="scientific">Tothia fuscella</name>
    <dbReference type="NCBI Taxonomy" id="1048955"/>
    <lineage>
        <taxon>Eukaryota</taxon>
        <taxon>Fungi</taxon>
        <taxon>Dikarya</taxon>
        <taxon>Ascomycota</taxon>
        <taxon>Pezizomycotina</taxon>
        <taxon>Dothideomycetes</taxon>
        <taxon>Pleosporomycetidae</taxon>
        <taxon>Venturiales</taxon>
        <taxon>Cylindrosympodiaceae</taxon>
        <taxon>Tothia</taxon>
    </lineage>
</organism>
<dbReference type="EMBL" id="MU007011">
    <property type="protein sequence ID" value="KAF2436085.1"/>
    <property type="molecule type" value="Genomic_DNA"/>
</dbReference>
<accession>A0A9P4U3L9</accession>
<dbReference type="Proteomes" id="UP000800235">
    <property type="component" value="Unassembled WGS sequence"/>
</dbReference>
<keyword evidence="3" id="KW-1185">Reference proteome</keyword>
<proteinExistence type="predicted"/>
<comment type="caution">
    <text evidence="2">The sequence shown here is derived from an EMBL/GenBank/DDBJ whole genome shotgun (WGS) entry which is preliminary data.</text>
</comment>
<feature type="region of interest" description="Disordered" evidence="1">
    <location>
        <begin position="30"/>
        <end position="50"/>
    </location>
</feature>
<protein>
    <submittedName>
        <fullName evidence="2">Uncharacterized protein</fullName>
    </submittedName>
</protein>
<reference evidence="2" key="1">
    <citation type="journal article" date="2020" name="Stud. Mycol.">
        <title>101 Dothideomycetes genomes: a test case for predicting lifestyles and emergence of pathogens.</title>
        <authorList>
            <person name="Haridas S."/>
            <person name="Albert R."/>
            <person name="Binder M."/>
            <person name="Bloem J."/>
            <person name="Labutti K."/>
            <person name="Salamov A."/>
            <person name="Andreopoulos B."/>
            <person name="Baker S."/>
            <person name="Barry K."/>
            <person name="Bills G."/>
            <person name="Bluhm B."/>
            <person name="Cannon C."/>
            <person name="Castanera R."/>
            <person name="Culley D."/>
            <person name="Daum C."/>
            <person name="Ezra D."/>
            <person name="Gonzalez J."/>
            <person name="Henrissat B."/>
            <person name="Kuo A."/>
            <person name="Liang C."/>
            <person name="Lipzen A."/>
            <person name="Lutzoni F."/>
            <person name="Magnuson J."/>
            <person name="Mondo S."/>
            <person name="Nolan M."/>
            <person name="Ohm R."/>
            <person name="Pangilinan J."/>
            <person name="Park H.-J."/>
            <person name="Ramirez L."/>
            <person name="Alfaro M."/>
            <person name="Sun H."/>
            <person name="Tritt A."/>
            <person name="Yoshinaga Y."/>
            <person name="Zwiers L.-H."/>
            <person name="Turgeon B."/>
            <person name="Goodwin S."/>
            <person name="Spatafora J."/>
            <person name="Crous P."/>
            <person name="Grigoriev I."/>
        </authorList>
    </citation>
    <scope>NUCLEOTIDE SEQUENCE</scope>
    <source>
        <strain evidence="2">CBS 130266</strain>
    </source>
</reference>
<sequence length="275" mass="29465">MHIKSVAPAASLIACVFAQKEGRLQLKPENVQTASSATGQGTTSGPNQIESTADSANFINYCSGKTLTNGQQVKTGSCNGIVMGDLPSQSQMVSTVILSPKPGENIPANQPLAITLRVSNLTPGKFTAPYGSYYTAPQQLSSDGTVQGHIHITVQNMGDSLTPTQPLDASKFVYFKGVNDVGDGKGLLSATFEKGLEKGYYRVCSMNSAMNHQPVLMPVAQRGSQDDCTKFSVGIEAESYRTDLKVVKDQEPSEKMFYVGLFPSYLSALCERGRF</sequence>
<dbReference type="PROSITE" id="PS51257">
    <property type="entry name" value="PROKAR_LIPOPROTEIN"/>
    <property type="match status" value="1"/>
</dbReference>
<dbReference type="AlphaFoldDB" id="A0A9P4U3L9"/>
<dbReference type="OrthoDB" id="2336871at2759"/>
<name>A0A9P4U3L9_9PEZI</name>